<keyword evidence="3 7" id="KW-0812">Transmembrane</keyword>
<evidence type="ECO:0000313" key="9">
    <source>
        <dbReference type="EMBL" id="KKB12453.1"/>
    </source>
</evidence>
<evidence type="ECO:0000256" key="7">
    <source>
        <dbReference type="SAM" id="Phobius"/>
    </source>
</evidence>
<dbReference type="GO" id="GO:0004713">
    <property type="term" value="F:protein tyrosine kinase activity"/>
    <property type="evidence" value="ECO:0007669"/>
    <property type="project" value="TreeGrafter"/>
</dbReference>
<evidence type="ECO:0000256" key="3">
    <source>
        <dbReference type="ARBA" id="ARBA00022692"/>
    </source>
</evidence>
<comment type="subcellular location">
    <subcellularLocation>
        <location evidence="1">Cell membrane</location>
        <topology evidence="1">Multi-pass membrane protein</topology>
    </subcellularLocation>
</comment>
<protein>
    <recommendedName>
        <fullName evidence="8">Polysaccharide chain length determinant N-terminal domain-containing protein</fullName>
    </recommendedName>
</protein>
<keyword evidence="10" id="KW-1185">Reference proteome</keyword>
<evidence type="ECO:0000256" key="6">
    <source>
        <dbReference type="SAM" id="Coils"/>
    </source>
</evidence>
<proteinExistence type="predicted"/>
<dbReference type="PATRIC" id="fig|443610.3.peg.4011"/>
<reference evidence="9 10" key="1">
    <citation type="submission" date="2015-03" db="EMBL/GenBank/DDBJ databases">
        <authorList>
            <person name="Hassan Y.I."/>
            <person name="Lepp D."/>
            <person name="Li X.-Z."/>
            <person name="Zhou T."/>
        </authorList>
    </citation>
    <scope>NUCLEOTIDE SEQUENCE [LARGE SCALE GENOMIC DNA]</scope>
    <source>
        <strain evidence="9 10">BD-c194</strain>
    </source>
</reference>
<keyword evidence="6" id="KW-0175">Coiled coil</keyword>
<dbReference type="AlphaFoldDB" id="A0A0F5FUE3"/>
<dbReference type="STRING" id="443610.VE25_07235"/>
<feature type="domain" description="Polysaccharide chain length determinant N-terminal" evidence="8">
    <location>
        <begin position="23"/>
        <end position="108"/>
    </location>
</feature>
<dbReference type="InterPro" id="IPR050445">
    <property type="entry name" value="Bact_polysacc_biosynth/exp"/>
</dbReference>
<dbReference type="Pfam" id="PF02706">
    <property type="entry name" value="Wzz"/>
    <property type="match status" value="1"/>
</dbReference>
<organism evidence="9 10">
    <name type="scientific">Devosia geojensis</name>
    <dbReference type="NCBI Taxonomy" id="443610"/>
    <lineage>
        <taxon>Bacteria</taxon>
        <taxon>Pseudomonadati</taxon>
        <taxon>Pseudomonadota</taxon>
        <taxon>Alphaproteobacteria</taxon>
        <taxon>Hyphomicrobiales</taxon>
        <taxon>Devosiaceae</taxon>
        <taxon>Devosia</taxon>
    </lineage>
</organism>
<evidence type="ECO:0000256" key="5">
    <source>
        <dbReference type="ARBA" id="ARBA00023136"/>
    </source>
</evidence>
<dbReference type="GO" id="GO:0005886">
    <property type="term" value="C:plasma membrane"/>
    <property type="evidence" value="ECO:0007669"/>
    <property type="project" value="UniProtKB-SubCell"/>
</dbReference>
<dbReference type="OrthoDB" id="230260at2"/>
<gene>
    <name evidence="9" type="ORF">VE25_07235</name>
</gene>
<name>A0A0F5FUE3_9HYPH</name>
<dbReference type="PANTHER" id="PTHR32309:SF13">
    <property type="entry name" value="FERRIC ENTEROBACTIN TRANSPORT PROTEIN FEPE"/>
    <property type="match status" value="1"/>
</dbReference>
<evidence type="ECO:0000313" key="10">
    <source>
        <dbReference type="Proteomes" id="UP000033632"/>
    </source>
</evidence>
<feature type="coiled-coil region" evidence="6">
    <location>
        <begin position="371"/>
        <end position="398"/>
    </location>
</feature>
<evidence type="ECO:0000256" key="4">
    <source>
        <dbReference type="ARBA" id="ARBA00022989"/>
    </source>
</evidence>
<feature type="transmembrane region" description="Helical" evidence="7">
    <location>
        <begin position="32"/>
        <end position="51"/>
    </location>
</feature>
<keyword evidence="5 7" id="KW-0472">Membrane</keyword>
<feature type="coiled-coil region" evidence="6">
    <location>
        <begin position="283"/>
        <end position="310"/>
    </location>
</feature>
<dbReference type="PANTHER" id="PTHR32309">
    <property type="entry name" value="TYROSINE-PROTEIN KINASE"/>
    <property type="match status" value="1"/>
</dbReference>
<feature type="transmembrane region" description="Helical" evidence="7">
    <location>
        <begin position="433"/>
        <end position="454"/>
    </location>
</feature>
<comment type="caution">
    <text evidence="9">The sequence shown here is derived from an EMBL/GenBank/DDBJ whole genome shotgun (WGS) entry which is preliminary data.</text>
</comment>
<dbReference type="Proteomes" id="UP000033632">
    <property type="component" value="Unassembled WGS sequence"/>
</dbReference>
<accession>A0A0F5FUE3</accession>
<evidence type="ECO:0000256" key="1">
    <source>
        <dbReference type="ARBA" id="ARBA00004651"/>
    </source>
</evidence>
<dbReference type="InterPro" id="IPR003856">
    <property type="entry name" value="LPS_length_determ_N"/>
</dbReference>
<evidence type="ECO:0000259" key="8">
    <source>
        <dbReference type="Pfam" id="PF02706"/>
    </source>
</evidence>
<evidence type="ECO:0000256" key="2">
    <source>
        <dbReference type="ARBA" id="ARBA00022475"/>
    </source>
</evidence>
<dbReference type="RefSeq" id="WP_046107940.1">
    <property type="nucleotide sequence ID" value="NZ_JZEX01000080.1"/>
</dbReference>
<keyword evidence="2" id="KW-1003">Cell membrane</keyword>
<sequence length="474" mass="50060">MFQYRPQSPDLPLAAADDPLATVRQLWKARNWALAGAGLGAVAALAVALAWPPTFQSTAQIYIDPQNLRLVQREITPAVPSTDAGVVLIESQARILESTSVLERAAEALDLAADPDFAGGSNPLRALLDPLLGPPAGDADQRVLTALAKAVRAVRLDRTYIVEVHARAREAGKAAAIANAVADAYFALREEQRAEQAGLASNELENRLELLLATLQADEDAVEAFKAANGIVASNGALLAETQLTQANQALAAAGDGVQQAEARLAQLRSLAATPALLESLPEATSSSELQRLRAELDAARRQVDTLSATLGPQHPQLVSARIAAQAAGDGFSAVLNRLVANAELSLIRARDVQQSARSELDRLVGSLQALDAHQIRLRQLTREAEASRSVYEEALLRARETREQAELSTVNAYVVSPASAPAYRSFPPRLSLLLPAAVLAGAGCGLGVALLLARWPAAQPSRTRAELEAAHAG</sequence>
<keyword evidence="4 7" id="KW-1133">Transmembrane helix</keyword>
<dbReference type="EMBL" id="JZEX01000080">
    <property type="protein sequence ID" value="KKB12453.1"/>
    <property type="molecule type" value="Genomic_DNA"/>
</dbReference>